<comment type="caution">
    <text evidence="1">The sequence shown here is derived from an EMBL/GenBank/DDBJ whole genome shotgun (WGS) entry which is preliminary data.</text>
</comment>
<dbReference type="PROSITE" id="PS51257">
    <property type="entry name" value="PROKAR_LIPOPROTEIN"/>
    <property type="match status" value="1"/>
</dbReference>
<protein>
    <recommendedName>
        <fullName evidence="3">Lipoprotein</fullName>
    </recommendedName>
</protein>
<dbReference type="RefSeq" id="WP_154663426.1">
    <property type="nucleotide sequence ID" value="NZ_BMKJ01000001.1"/>
</dbReference>
<proteinExistence type="predicted"/>
<name>A0ABV1PPL7_9ENTR</name>
<evidence type="ECO:0008006" key="3">
    <source>
        <dbReference type="Google" id="ProtNLM"/>
    </source>
</evidence>
<organism evidence="1 2">
    <name type="scientific">Franconibacter daqui</name>
    <dbReference type="NCBI Taxonomy" id="2047724"/>
    <lineage>
        <taxon>Bacteria</taxon>
        <taxon>Pseudomonadati</taxon>
        <taxon>Pseudomonadota</taxon>
        <taxon>Gammaproteobacteria</taxon>
        <taxon>Enterobacterales</taxon>
        <taxon>Enterobacteriaceae</taxon>
        <taxon>Franconibacter</taxon>
    </lineage>
</organism>
<evidence type="ECO:0000313" key="1">
    <source>
        <dbReference type="EMBL" id="MER0126763.1"/>
    </source>
</evidence>
<keyword evidence="2" id="KW-1185">Reference proteome</keyword>
<dbReference type="Proteomes" id="UP001447374">
    <property type="component" value="Unassembled WGS sequence"/>
</dbReference>
<sequence length="56" mass="5628">MKTLLIALITILAGCTTTTTTLPVPHSKADCETTGIGGDACHLTPSPPALPPAADK</sequence>
<evidence type="ECO:0000313" key="2">
    <source>
        <dbReference type="Proteomes" id="UP001447374"/>
    </source>
</evidence>
<accession>A0ABV1PPL7</accession>
<reference evidence="1 2" key="1">
    <citation type="submission" date="2024-06" db="EMBL/GenBank/DDBJ databases">
        <title>Fanconibacter daqui strain Q02 whole shotgun sequencing project.</title>
        <authorList>
            <person name="Rodrigues J.W.A."/>
            <person name="Viana L.C."/>
            <person name="Vieira E.C."/>
            <person name="Souza F.O.L."/>
            <person name="Alegria O.C."/>
            <person name="Patroca S."/>
            <person name="Cruz A.C.R."/>
            <person name="Nunes A.R.C."/>
        </authorList>
    </citation>
    <scope>NUCLEOTIDE SEQUENCE [LARGE SCALE GENOMIC DNA]</scope>
    <source>
        <strain evidence="1 2">Q02</strain>
    </source>
</reference>
<gene>
    <name evidence="1" type="ORF">ABQG75_13565</name>
</gene>
<dbReference type="EMBL" id="JBEHGX010000006">
    <property type="protein sequence ID" value="MER0126763.1"/>
    <property type="molecule type" value="Genomic_DNA"/>
</dbReference>